<dbReference type="Proteomes" id="UP000536179">
    <property type="component" value="Unassembled WGS sequence"/>
</dbReference>
<name>A0A7W5DU04_9BACT</name>
<proteinExistence type="predicted"/>
<protein>
    <submittedName>
        <fullName evidence="2">Uncharacterized protein</fullName>
    </submittedName>
</protein>
<reference evidence="2 3" key="1">
    <citation type="submission" date="2020-08" db="EMBL/GenBank/DDBJ databases">
        <title>Genomic Encyclopedia of Type Strains, Phase III (KMG-III): the genomes of soil and plant-associated and newly described type strains.</title>
        <authorList>
            <person name="Whitman W."/>
        </authorList>
    </citation>
    <scope>NUCLEOTIDE SEQUENCE [LARGE SCALE GENOMIC DNA]</scope>
    <source>
        <strain evidence="2 3">CECT 8075</strain>
    </source>
</reference>
<comment type="caution">
    <text evidence="2">The sequence shown here is derived from an EMBL/GenBank/DDBJ whole genome shotgun (WGS) entry which is preliminary data.</text>
</comment>
<accession>A0A7W5DU04</accession>
<evidence type="ECO:0000313" key="3">
    <source>
        <dbReference type="Proteomes" id="UP000536179"/>
    </source>
</evidence>
<evidence type="ECO:0000256" key="1">
    <source>
        <dbReference type="SAM" id="MobiDB-lite"/>
    </source>
</evidence>
<dbReference type="RefSeq" id="WP_246418977.1">
    <property type="nucleotide sequence ID" value="NZ_JACHXU010000001.1"/>
</dbReference>
<feature type="region of interest" description="Disordered" evidence="1">
    <location>
        <begin position="13"/>
        <end position="33"/>
    </location>
</feature>
<keyword evidence="3" id="KW-1185">Reference proteome</keyword>
<organism evidence="2 3">
    <name type="scientific">Aporhodopirellula rubra</name>
    <dbReference type="NCBI Taxonomy" id="980271"/>
    <lineage>
        <taxon>Bacteria</taxon>
        <taxon>Pseudomonadati</taxon>
        <taxon>Planctomycetota</taxon>
        <taxon>Planctomycetia</taxon>
        <taxon>Pirellulales</taxon>
        <taxon>Pirellulaceae</taxon>
        <taxon>Aporhodopirellula</taxon>
    </lineage>
</organism>
<gene>
    <name evidence="2" type="ORF">FHS27_000290</name>
</gene>
<dbReference type="EMBL" id="JACHXU010000001">
    <property type="protein sequence ID" value="MBB3204526.1"/>
    <property type="molecule type" value="Genomic_DNA"/>
</dbReference>
<evidence type="ECO:0000313" key="2">
    <source>
        <dbReference type="EMBL" id="MBB3204526.1"/>
    </source>
</evidence>
<sequence length="207" mass="23313">MPHAFALKGYHDSQPTACSGAPRHCPESEDDEDSEMRAIIKTITLTAATLAMAFAFVASPCRAQDKAALSSEKPVTWTVEKMQESHMEFLRTEGYSPRVDEDGDVAFKFEGRTYYLLISEDDPNLMRLAYPNFWSIENEDERLRAQVAALKATKDTKVAKVFLTEKNTWAMVSLFLAEPDDFHPVFSRCLSALRLSVNTFADTMRAN</sequence>
<dbReference type="AlphaFoldDB" id="A0A7W5DU04"/>